<dbReference type="OrthoDB" id="691840at2759"/>
<reference evidence="1 2" key="1">
    <citation type="submission" date="2020-08" db="EMBL/GenBank/DDBJ databases">
        <title>Plant Genome Project.</title>
        <authorList>
            <person name="Zhang R.-G."/>
        </authorList>
    </citation>
    <scope>NUCLEOTIDE SEQUENCE [LARGE SCALE GENOMIC DNA]</scope>
    <source>
        <tissue evidence="1">Rhizome</tissue>
    </source>
</reference>
<keyword evidence="2" id="KW-1185">Reference proteome</keyword>
<dbReference type="Proteomes" id="UP000734854">
    <property type="component" value="Unassembled WGS sequence"/>
</dbReference>
<dbReference type="AlphaFoldDB" id="A0A8J5FWK7"/>
<sequence length="314" mass="35291">MRPSPYSVKGFFSLLSAGLDELDLSSNTFMSIQFLQRAIALLRSLHSHLIDLVKKLHLPAGERWLDEYMDESSRLWDVCHVIKLGVSGMESYNSRGADLVSSLEDWSRNPNPDLALQALRAISVCRREAMRLEEENRVLAETKLEPDSLRLDDERAFSESRFNGFNGFIGVLYALRNVSSFLLLILIWGSVYCSPEQGNFDGSAFHAGGYATPMARLQQKLLGEVEELGGGPGTLMHEFRAAQAATEELKEQLEKAESEPDVVAAGRLKEKVERLKDWFLTLRIGTENLVGELDDLFDEIVEGRKKLLDICSHQ</sequence>
<comment type="caution">
    <text evidence="1">The sequence shown here is derived from an EMBL/GenBank/DDBJ whole genome shotgun (WGS) entry which is preliminary data.</text>
</comment>
<evidence type="ECO:0000313" key="2">
    <source>
        <dbReference type="Proteomes" id="UP000734854"/>
    </source>
</evidence>
<gene>
    <name evidence="1" type="ORF">ZIOFF_044355</name>
</gene>
<proteinExistence type="predicted"/>
<dbReference type="PANTHER" id="PTHR31509">
    <property type="entry name" value="BPS1-LIKE PROTEIN"/>
    <property type="match status" value="1"/>
</dbReference>
<evidence type="ECO:0000313" key="1">
    <source>
        <dbReference type="EMBL" id="KAG6496488.1"/>
    </source>
</evidence>
<organism evidence="1 2">
    <name type="scientific">Zingiber officinale</name>
    <name type="common">Ginger</name>
    <name type="synonym">Amomum zingiber</name>
    <dbReference type="NCBI Taxonomy" id="94328"/>
    <lineage>
        <taxon>Eukaryota</taxon>
        <taxon>Viridiplantae</taxon>
        <taxon>Streptophyta</taxon>
        <taxon>Embryophyta</taxon>
        <taxon>Tracheophyta</taxon>
        <taxon>Spermatophyta</taxon>
        <taxon>Magnoliopsida</taxon>
        <taxon>Liliopsida</taxon>
        <taxon>Zingiberales</taxon>
        <taxon>Zingiberaceae</taxon>
        <taxon>Zingiber</taxon>
    </lineage>
</organism>
<dbReference type="EMBL" id="JACMSC010000012">
    <property type="protein sequence ID" value="KAG6496488.1"/>
    <property type="molecule type" value="Genomic_DNA"/>
</dbReference>
<name>A0A8J5FWK7_ZINOF</name>
<accession>A0A8J5FWK7</accession>
<protein>
    <submittedName>
        <fullName evidence="1">Uncharacterized protein</fullName>
    </submittedName>
</protein>